<dbReference type="Proteomes" id="UP001142055">
    <property type="component" value="Chromosome 1"/>
</dbReference>
<keyword evidence="2" id="KW-0812">Transmembrane</keyword>
<organism evidence="3 4">
    <name type="scientific">Blomia tropicalis</name>
    <name type="common">Mite</name>
    <dbReference type="NCBI Taxonomy" id="40697"/>
    <lineage>
        <taxon>Eukaryota</taxon>
        <taxon>Metazoa</taxon>
        <taxon>Ecdysozoa</taxon>
        <taxon>Arthropoda</taxon>
        <taxon>Chelicerata</taxon>
        <taxon>Arachnida</taxon>
        <taxon>Acari</taxon>
        <taxon>Acariformes</taxon>
        <taxon>Sarcoptiformes</taxon>
        <taxon>Astigmata</taxon>
        <taxon>Glycyphagoidea</taxon>
        <taxon>Echimyopodidae</taxon>
        <taxon>Blomia</taxon>
    </lineage>
</organism>
<keyword evidence="2" id="KW-0472">Membrane</keyword>
<reference evidence="3" key="1">
    <citation type="submission" date="2022-12" db="EMBL/GenBank/DDBJ databases">
        <title>Genome assemblies of Blomia tropicalis.</title>
        <authorList>
            <person name="Cui Y."/>
        </authorList>
    </citation>
    <scope>NUCLEOTIDE SEQUENCE</scope>
    <source>
        <tissue evidence="3">Adult mites</tissue>
    </source>
</reference>
<name>A0A9Q0M9S8_BLOTA</name>
<protein>
    <submittedName>
        <fullName evidence="3">Uncharacterized protein</fullName>
    </submittedName>
</protein>
<accession>A0A9Q0M9S8</accession>
<keyword evidence="4" id="KW-1185">Reference proteome</keyword>
<gene>
    <name evidence="3" type="ORF">RDWZM_000109</name>
</gene>
<evidence type="ECO:0000313" key="3">
    <source>
        <dbReference type="EMBL" id="KAJ6221564.1"/>
    </source>
</evidence>
<evidence type="ECO:0000256" key="1">
    <source>
        <dbReference type="SAM" id="MobiDB-lite"/>
    </source>
</evidence>
<dbReference type="AlphaFoldDB" id="A0A9Q0M9S8"/>
<keyword evidence="2" id="KW-1133">Transmembrane helix</keyword>
<proteinExistence type="predicted"/>
<feature type="transmembrane region" description="Helical" evidence="2">
    <location>
        <begin position="89"/>
        <end position="107"/>
    </location>
</feature>
<sequence length="111" mass="12863">MPFVDNNDLENHPTEMCERCVKFGIACFQSEGIDYYDLDHEQLIGQIDQTSGGDVTRRKDEHSNSMTKPKLQTDDKFQLLFPNEIINNYAKYLFWGGLIAFIGFNTFKRTS</sequence>
<feature type="region of interest" description="Disordered" evidence="1">
    <location>
        <begin position="50"/>
        <end position="69"/>
    </location>
</feature>
<evidence type="ECO:0000313" key="4">
    <source>
        <dbReference type="Proteomes" id="UP001142055"/>
    </source>
</evidence>
<dbReference type="EMBL" id="JAPWDV010000001">
    <property type="protein sequence ID" value="KAJ6221564.1"/>
    <property type="molecule type" value="Genomic_DNA"/>
</dbReference>
<evidence type="ECO:0000256" key="2">
    <source>
        <dbReference type="SAM" id="Phobius"/>
    </source>
</evidence>
<comment type="caution">
    <text evidence="3">The sequence shown here is derived from an EMBL/GenBank/DDBJ whole genome shotgun (WGS) entry which is preliminary data.</text>
</comment>